<protein>
    <submittedName>
        <fullName evidence="2">Uncharacterized protein</fullName>
    </submittedName>
</protein>
<evidence type="ECO:0000313" key="3">
    <source>
        <dbReference type="Proteomes" id="UP000546257"/>
    </source>
</evidence>
<dbReference type="AlphaFoldDB" id="A0A7J9SK83"/>
<dbReference type="Proteomes" id="UP000546257">
    <property type="component" value="Unassembled WGS sequence"/>
</dbReference>
<dbReference type="RefSeq" id="WP_185192898.1">
    <property type="nucleotide sequence ID" value="NZ_JACKXD010000003.1"/>
</dbReference>
<comment type="caution">
    <text evidence="2">The sequence shown here is derived from an EMBL/GenBank/DDBJ whole genome shotgun (WGS) entry which is preliminary data.</text>
</comment>
<evidence type="ECO:0000313" key="2">
    <source>
        <dbReference type="EMBL" id="MBB6646529.1"/>
    </source>
</evidence>
<feature type="compositionally biased region" description="Basic and acidic residues" evidence="1">
    <location>
        <begin position="166"/>
        <end position="190"/>
    </location>
</feature>
<proteinExistence type="predicted"/>
<feature type="region of interest" description="Disordered" evidence="1">
    <location>
        <begin position="157"/>
        <end position="226"/>
    </location>
</feature>
<keyword evidence="3" id="KW-1185">Reference proteome</keyword>
<dbReference type="EMBL" id="JACKXD010000003">
    <property type="protein sequence ID" value="MBB6646529.1"/>
    <property type="molecule type" value="Genomic_DNA"/>
</dbReference>
<evidence type="ECO:0000256" key="1">
    <source>
        <dbReference type="SAM" id="MobiDB-lite"/>
    </source>
</evidence>
<organism evidence="2 3">
    <name type="scientific">Halobellus ruber</name>
    <dbReference type="NCBI Taxonomy" id="2761102"/>
    <lineage>
        <taxon>Archaea</taxon>
        <taxon>Methanobacteriati</taxon>
        <taxon>Methanobacteriota</taxon>
        <taxon>Stenosarchaea group</taxon>
        <taxon>Halobacteria</taxon>
        <taxon>Halobacteriales</taxon>
        <taxon>Haloferacaceae</taxon>
        <taxon>Halobellus</taxon>
    </lineage>
</organism>
<sequence>MVAELRRFEAVGDPRELAAVRQPHRTRRVGRSVGVVLDVVDVLVELRHQPEVGVVGLPLGVREDVQFLAFEDVVLLEQEILGVGQLFDGRPVVAGVGLIEPLDEAPCVLEVILLCEQHDEGVRLVQQHLDELVVHLPIVEHDDPVGADVPLGHLRNERLVGPLGGEPHDREHGPDDDYRKHPREDERDQAVRVGPLLEAGYDEDRDPERVVDESGERLFGPVQRRV</sequence>
<feature type="compositionally biased region" description="Basic and acidic residues" evidence="1">
    <location>
        <begin position="206"/>
        <end position="216"/>
    </location>
</feature>
<reference evidence="2 3" key="1">
    <citation type="submission" date="2020-08" db="EMBL/GenBank/DDBJ databases">
        <authorList>
            <person name="Seo M.-J."/>
        </authorList>
    </citation>
    <scope>NUCLEOTIDE SEQUENCE [LARGE SCALE GENOMIC DNA]</scope>
    <source>
        <strain evidence="2 3">MBLA0160</strain>
    </source>
</reference>
<gene>
    <name evidence="2" type="ORF">H5V44_09545</name>
</gene>
<name>A0A7J9SK83_9EURY</name>
<accession>A0A7J9SK83</accession>